<protein>
    <submittedName>
        <fullName evidence="1">Uncharacterized protein</fullName>
    </submittedName>
</protein>
<accession>A0A7L5DYH7</accession>
<organism evidence="1 2">
    <name type="scientific">Mucilaginibacter robiniae</name>
    <dbReference type="NCBI Taxonomy" id="2728022"/>
    <lineage>
        <taxon>Bacteria</taxon>
        <taxon>Pseudomonadati</taxon>
        <taxon>Bacteroidota</taxon>
        <taxon>Sphingobacteriia</taxon>
        <taxon>Sphingobacteriales</taxon>
        <taxon>Sphingobacteriaceae</taxon>
        <taxon>Mucilaginibacter</taxon>
    </lineage>
</organism>
<sequence length="1182" mass="135508">MAQTKTANISSLIFKFLSEKDRYTFLAKLRVSIPQSQYGVFADEILKYPAALNKIAAFKDKPTYADLQEFKTLSPIDIYSELSWMKAFLIRTVSKLQEFINLSKDFSKAIVCADYSKATNLLEQIEERYGCSIWLIKNKMALLQISQGLQSQKSYADLIKKEVNHTGTIAYLTYWISLRNEESVTANRFEYQFEQNYKDWNHKTQDDLGTYIRFHLLGDESCEVEDAISLPRIDFSRSLIDFYESFLTFCRLATISDANFKSSVTYALKALQEKIEDQRVNFLVALHSGVSCKKCNNVYAYEAYDQFIQGNIIEASELAKIGLIEEPDDIYLLFLVSFTKALLSEPPSVKSEIQNLSEQSILADTPHSESITSDSSLSINENIQTALSELFRSGLGNQLALNTIEKLFLNFAGLAWSGVFNLAVNYIDSEQIDQKQTIGHLLKSGHIHPLLVKATENHPLFHPCLTSSLAHNDSIGVKFTMNSSTQDLSNLVGTKLFDEEVYLHQGKKAFAQKDLELAIDFANKLTTSSHSFYRIQGIQLTTASLLLSNRICDVCCYIAQHYVIDNSIATIFPLEELAKILAPQTAEWRSVNHTMALSIVLDAIIKQSISIEESYRAFACEDYLTKNGFLKPSEVPFDESSEMIYYFRYLCIESIMDISTEYDTPDEVEKERMLILKKLVEIDETNRFEYQLEIKKIIRKQVIRQKMLEMEQNKIYVDLEKFRAWATKEIKESFLRYRVYLKSGLDVSSQQQSVEAKTKNYENDIVGLINMVVPINEPFSLLKSILVQILEAYRSSSEFGLDKYLSTRLRHGAIENQLRKFMSQNHLITKKESKDGIYKRNFHWIGILGEDLYQSRDLDPIFRRFSERYDKFIDMIKNEWIVINRGNNDRALFMPPLRDGEVALLQSKISVDTSFTQFMEIVISYMEERLTGTLELVKEKLNDVAKPDVIKMLNNLQQQVAKGGDISELDNAIHTCRTQVQSVFERISDWFNPAASFENTEFPLEDAITVAEAIVQDTTPEFSVRFNIEKREEPVKVNKLPIFFDIMTNAFENVVKRAGLDIPMVDLNISVIDNGDEEMLYFNFTNELGPDVDLDALNSLIIEKKLKIKENSYHSEIIKENGSGLYKIAQSLKDLNQSPNYMVTIDFGLDGRSYFLNLTFPPTKKNNDNLTLINLTDANPYS</sequence>
<proteinExistence type="predicted"/>
<keyword evidence="2" id="KW-1185">Reference proteome</keyword>
<gene>
    <name evidence="1" type="ORF">HH214_09835</name>
</gene>
<evidence type="ECO:0000313" key="1">
    <source>
        <dbReference type="EMBL" id="QJD96150.1"/>
    </source>
</evidence>
<reference evidence="1 2" key="1">
    <citation type="submission" date="2020-04" db="EMBL/GenBank/DDBJ databases">
        <title>Genome sequencing of novel species.</title>
        <authorList>
            <person name="Heo J."/>
            <person name="Kim S.-J."/>
            <person name="Kim J.-S."/>
            <person name="Hong S.-B."/>
            <person name="Kwon S.-W."/>
        </authorList>
    </citation>
    <scope>NUCLEOTIDE SEQUENCE [LARGE SCALE GENOMIC DNA]</scope>
    <source>
        <strain evidence="1 2">F39-2</strain>
    </source>
</reference>
<name>A0A7L5DYH7_9SPHI</name>
<dbReference type="AlphaFoldDB" id="A0A7L5DYH7"/>
<evidence type="ECO:0000313" key="2">
    <source>
        <dbReference type="Proteomes" id="UP000503278"/>
    </source>
</evidence>
<dbReference type="RefSeq" id="WP_169607273.1">
    <property type="nucleotide sequence ID" value="NZ_CP051682.1"/>
</dbReference>
<dbReference type="Proteomes" id="UP000503278">
    <property type="component" value="Chromosome"/>
</dbReference>
<dbReference type="EMBL" id="CP051682">
    <property type="protein sequence ID" value="QJD96150.1"/>
    <property type="molecule type" value="Genomic_DNA"/>
</dbReference>
<dbReference type="KEGG" id="mrob:HH214_09835"/>